<accession>A0A4Z0ZWR5</accession>
<evidence type="ECO:0000313" key="1">
    <source>
        <dbReference type="EMBL" id="TGL75083.1"/>
    </source>
</evidence>
<sequence length="154" mass="18149">MQVEFYTKWEKDSNLITTRLSGAITEADAIEWEKDLTQVLQALPEGTKFKIFVNFFELNPSSVSAHKAYRNVMPLLLSEYGWRIGYLDLFEEANGLKITSNKDIQCYAAVHCHHDSYKIQEYEKRFGKDNEHFYDDPIVSEEWIRNFQMLDPVR</sequence>
<comment type="caution">
    <text evidence="1">The sequence shown here is derived from an EMBL/GenBank/DDBJ whole genome shotgun (WGS) entry which is preliminary data.</text>
</comment>
<dbReference type="AlphaFoldDB" id="A0A4Z0ZWR5"/>
<name>A0A4Z0ZWR5_9LEPT</name>
<protein>
    <submittedName>
        <fullName evidence="1">Uncharacterized protein</fullName>
    </submittedName>
</protein>
<gene>
    <name evidence="1" type="ORF">EHQ62_03025</name>
</gene>
<keyword evidence="2" id="KW-1185">Reference proteome</keyword>
<dbReference type="Proteomes" id="UP000297567">
    <property type="component" value="Unassembled WGS sequence"/>
</dbReference>
<dbReference type="EMBL" id="RQGH01000008">
    <property type="protein sequence ID" value="TGL75083.1"/>
    <property type="molecule type" value="Genomic_DNA"/>
</dbReference>
<proteinExistence type="predicted"/>
<evidence type="ECO:0000313" key="2">
    <source>
        <dbReference type="Proteomes" id="UP000297567"/>
    </source>
</evidence>
<organism evidence="1 2">
    <name type="scientific">Leptospira jelokensis</name>
    <dbReference type="NCBI Taxonomy" id="2484931"/>
    <lineage>
        <taxon>Bacteria</taxon>
        <taxon>Pseudomonadati</taxon>
        <taxon>Spirochaetota</taxon>
        <taxon>Spirochaetia</taxon>
        <taxon>Leptospirales</taxon>
        <taxon>Leptospiraceae</taxon>
        <taxon>Leptospira</taxon>
    </lineage>
</organism>
<reference evidence="1" key="1">
    <citation type="journal article" date="2019" name="PLoS Negl. Trop. Dis.">
        <title>Revisiting the worldwide diversity of Leptospira species in the environment.</title>
        <authorList>
            <person name="Vincent A.T."/>
            <person name="Schiettekatte O."/>
            <person name="Bourhy P."/>
            <person name="Veyrier F.J."/>
            <person name="Picardeau M."/>
        </authorList>
    </citation>
    <scope>NUCLEOTIDE SEQUENCE [LARGE SCALE GENOMIC DNA]</scope>
    <source>
        <strain evidence="1">201702451</strain>
    </source>
</reference>